<name>A0AAD7HYD2_9AGAR</name>
<evidence type="ECO:0000313" key="2">
    <source>
        <dbReference type="EMBL" id="KAJ7730980.1"/>
    </source>
</evidence>
<keyword evidence="1" id="KW-1133">Transmembrane helix</keyword>
<feature type="transmembrane region" description="Helical" evidence="1">
    <location>
        <begin position="20"/>
        <end position="36"/>
    </location>
</feature>
<keyword evidence="1" id="KW-0472">Membrane</keyword>
<reference evidence="2" key="1">
    <citation type="submission" date="2023-03" db="EMBL/GenBank/DDBJ databases">
        <title>Massive genome expansion in bonnet fungi (Mycena s.s.) driven by repeated elements and novel gene families across ecological guilds.</title>
        <authorList>
            <consortium name="Lawrence Berkeley National Laboratory"/>
            <person name="Harder C.B."/>
            <person name="Miyauchi S."/>
            <person name="Viragh M."/>
            <person name="Kuo A."/>
            <person name="Thoen E."/>
            <person name="Andreopoulos B."/>
            <person name="Lu D."/>
            <person name="Skrede I."/>
            <person name="Drula E."/>
            <person name="Henrissat B."/>
            <person name="Morin E."/>
            <person name="Kohler A."/>
            <person name="Barry K."/>
            <person name="LaButti K."/>
            <person name="Morin E."/>
            <person name="Salamov A."/>
            <person name="Lipzen A."/>
            <person name="Mereny Z."/>
            <person name="Hegedus B."/>
            <person name="Baldrian P."/>
            <person name="Stursova M."/>
            <person name="Weitz H."/>
            <person name="Taylor A."/>
            <person name="Grigoriev I.V."/>
            <person name="Nagy L.G."/>
            <person name="Martin F."/>
            <person name="Kauserud H."/>
        </authorList>
    </citation>
    <scope>NUCLEOTIDE SEQUENCE</scope>
    <source>
        <strain evidence="2">CBHHK188m</strain>
    </source>
</reference>
<dbReference type="EMBL" id="JARJLG010000186">
    <property type="protein sequence ID" value="KAJ7730980.1"/>
    <property type="molecule type" value="Genomic_DNA"/>
</dbReference>
<keyword evidence="3" id="KW-1185">Reference proteome</keyword>
<dbReference type="AlphaFoldDB" id="A0AAD7HYD2"/>
<organism evidence="2 3">
    <name type="scientific">Mycena maculata</name>
    <dbReference type="NCBI Taxonomy" id="230809"/>
    <lineage>
        <taxon>Eukaryota</taxon>
        <taxon>Fungi</taxon>
        <taxon>Dikarya</taxon>
        <taxon>Basidiomycota</taxon>
        <taxon>Agaricomycotina</taxon>
        <taxon>Agaricomycetes</taxon>
        <taxon>Agaricomycetidae</taxon>
        <taxon>Agaricales</taxon>
        <taxon>Marasmiineae</taxon>
        <taxon>Mycenaceae</taxon>
        <taxon>Mycena</taxon>
    </lineage>
</organism>
<keyword evidence="1" id="KW-0812">Transmembrane</keyword>
<evidence type="ECO:0000256" key="1">
    <source>
        <dbReference type="SAM" id="Phobius"/>
    </source>
</evidence>
<accession>A0AAD7HYD2</accession>
<dbReference type="Proteomes" id="UP001215280">
    <property type="component" value="Unassembled WGS sequence"/>
</dbReference>
<sequence>MRPRPDYDKRAPESMRLPLGLLYSLASMSFVLRVFFQVNASVFLQEFLYLSLSFDLSLSFVSGTLYRAADSNWMCNKYVNKEVTS</sequence>
<feature type="transmembrane region" description="Helical" evidence="1">
    <location>
        <begin position="48"/>
        <end position="68"/>
    </location>
</feature>
<evidence type="ECO:0000313" key="3">
    <source>
        <dbReference type="Proteomes" id="UP001215280"/>
    </source>
</evidence>
<protein>
    <submittedName>
        <fullName evidence="2">Uncharacterized protein</fullName>
    </submittedName>
</protein>
<gene>
    <name evidence="2" type="ORF">DFH07DRAFT_847945</name>
</gene>
<comment type="caution">
    <text evidence="2">The sequence shown here is derived from an EMBL/GenBank/DDBJ whole genome shotgun (WGS) entry which is preliminary data.</text>
</comment>
<proteinExistence type="predicted"/>